<dbReference type="Gene3D" id="3.10.350.10">
    <property type="entry name" value="LysM domain"/>
    <property type="match status" value="1"/>
</dbReference>
<feature type="coiled-coil region" evidence="1">
    <location>
        <begin position="90"/>
        <end position="121"/>
    </location>
</feature>
<keyword evidence="1" id="KW-0175">Coiled coil</keyword>
<evidence type="ECO:0000256" key="1">
    <source>
        <dbReference type="SAM" id="Coils"/>
    </source>
</evidence>
<dbReference type="AlphaFoldDB" id="A0A6S6SG30"/>
<evidence type="ECO:0000313" key="2">
    <source>
        <dbReference type="EMBL" id="CAA6806395.1"/>
    </source>
</evidence>
<dbReference type="EMBL" id="CACVAU010000021">
    <property type="protein sequence ID" value="CAA6806395.1"/>
    <property type="molecule type" value="Genomic_DNA"/>
</dbReference>
<accession>A0A6S6SG30</accession>
<evidence type="ECO:0008006" key="3">
    <source>
        <dbReference type="Google" id="ProtNLM"/>
    </source>
</evidence>
<protein>
    <recommendedName>
        <fullName evidence="3">LysM domain-containing protein</fullName>
    </recommendedName>
</protein>
<organism evidence="2">
    <name type="scientific">uncultured Sulfurovum sp</name>
    <dbReference type="NCBI Taxonomy" id="269237"/>
    <lineage>
        <taxon>Bacteria</taxon>
        <taxon>Pseudomonadati</taxon>
        <taxon>Campylobacterota</taxon>
        <taxon>Epsilonproteobacteria</taxon>
        <taxon>Campylobacterales</taxon>
        <taxon>Sulfurovaceae</taxon>
        <taxon>Sulfurovum</taxon>
        <taxon>environmental samples</taxon>
    </lineage>
</organism>
<proteinExistence type="predicted"/>
<gene>
    <name evidence="2" type="ORF">HELGO_WM12779</name>
</gene>
<reference evidence="2" key="1">
    <citation type="submission" date="2020-01" db="EMBL/GenBank/DDBJ databases">
        <authorList>
            <person name="Meier V. D."/>
            <person name="Meier V D."/>
        </authorList>
    </citation>
    <scope>NUCLEOTIDE SEQUENCE</scope>
    <source>
        <strain evidence="2">HLG_WM_MAG_05</strain>
    </source>
</reference>
<sequence>MKKVVYLTTLALFVLNTKGMANTLEDLGEIKIVDESAKSNLFQREKIVGCTDFVKKKELSCAKEPKDAILSQLPTSQQLERTDLEDDDERRNMKKKLSDILAELNKLKKEQQASLATIEQLQGIISVLSKEKSINSPQQMTMVKKKIKTMVPKKNKSHTATLIRKKIKEISRDENSVIVEVQNNESLSTYAQAYYNDNSKYHKIYKANKHIIPESMMIVIGDRLTIPLP</sequence>
<dbReference type="InterPro" id="IPR036779">
    <property type="entry name" value="LysM_dom_sf"/>
</dbReference>
<name>A0A6S6SG30_9BACT</name>